<dbReference type="PROSITE" id="PS51384">
    <property type="entry name" value="FAD_FR"/>
    <property type="match status" value="1"/>
</dbReference>
<dbReference type="CDD" id="cd06184">
    <property type="entry name" value="flavohem_like_fad_nad_binding"/>
    <property type="match status" value="1"/>
</dbReference>
<evidence type="ECO:0000256" key="3">
    <source>
        <dbReference type="ARBA" id="ARBA00012229"/>
    </source>
</evidence>
<comment type="caution">
    <text evidence="17">The sequence shown here is derived from an EMBL/GenBank/DDBJ whole genome shotgun (WGS) entry which is preliminary data.</text>
</comment>
<evidence type="ECO:0000313" key="17">
    <source>
        <dbReference type="EMBL" id="MFC3294039.1"/>
    </source>
</evidence>
<comment type="catalytic activity">
    <reaction evidence="13">
        <text>2 nitric oxide + NADPH + 2 O2 = 2 nitrate + NADP(+) + H(+)</text>
        <dbReference type="Rhea" id="RHEA:19465"/>
        <dbReference type="ChEBI" id="CHEBI:15378"/>
        <dbReference type="ChEBI" id="CHEBI:15379"/>
        <dbReference type="ChEBI" id="CHEBI:16480"/>
        <dbReference type="ChEBI" id="CHEBI:17632"/>
        <dbReference type="ChEBI" id="CHEBI:57783"/>
        <dbReference type="ChEBI" id="CHEBI:58349"/>
        <dbReference type="EC" id="1.14.12.17"/>
    </reaction>
</comment>
<dbReference type="InterPro" id="IPR000971">
    <property type="entry name" value="Globin"/>
</dbReference>
<dbReference type="PANTHER" id="PTHR43396">
    <property type="entry name" value="FLAVOHEMOPROTEIN"/>
    <property type="match status" value="1"/>
</dbReference>
<dbReference type="InterPro" id="IPR017927">
    <property type="entry name" value="FAD-bd_FR_type"/>
</dbReference>
<evidence type="ECO:0000256" key="9">
    <source>
        <dbReference type="ARBA" id="ARBA00023004"/>
    </source>
</evidence>
<evidence type="ECO:0000256" key="12">
    <source>
        <dbReference type="ARBA" id="ARBA00048649"/>
    </source>
</evidence>
<evidence type="ECO:0000256" key="5">
    <source>
        <dbReference type="ARBA" id="ARBA00022617"/>
    </source>
</evidence>
<gene>
    <name evidence="17" type="primary">hmpA</name>
    <name evidence="17" type="ORF">ACFOEI_18500</name>
</gene>
<dbReference type="InterPro" id="IPR001433">
    <property type="entry name" value="OxRdtase_FAD/NAD-bd"/>
</dbReference>
<dbReference type="Proteomes" id="UP001595640">
    <property type="component" value="Unassembled WGS sequence"/>
</dbReference>
<dbReference type="Gene3D" id="1.10.490.10">
    <property type="entry name" value="Globins"/>
    <property type="match status" value="1"/>
</dbReference>
<dbReference type="Pfam" id="PF00042">
    <property type="entry name" value="Globin"/>
    <property type="match status" value="1"/>
</dbReference>
<evidence type="ECO:0000256" key="14">
    <source>
        <dbReference type="RuleBase" id="RU000356"/>
    </source>
</evidence>
<comment type="cofactor">
    <cofactor evidence="1">
        <name>heme b</name>
        <dbReference type="ChEBI" id="CHEBI:60344"/>
    </cofactor>
</comment>
<evidence type="ECO:0000256" key="6">
    <source>
        <dbReference type="ARBA" id="ARBA00022621"/>
    </source>
</evidence>
<feature type="domain" description="FAD-binding FR-type" evidence="16">
    <location>
        <begin position="154"/>
        <end position="257"/>
    </location>
</feature>
<dbReference type="SUPFAM" id="SSF52343">
    <property type="entry name" value="Ferredoxin reductase-like, C-terminal NADP-linked domain"/>
    <property type="match status" value="1"/>
</dbReference>
<dbReference type="NCBIfam" id="NF009805">
    <property type="entry name" value="PRK13289.1"/>
    <property type="match status" value="1"/>
</dbReference>
<dbReference type="EMBL" id="JBHRUH010000039">
    <property type="protein sequence ID" value="MFC3294039.1"/>
    <property type="molecule type" value="Genomic_DNA"/>
</dbReference>
<dbReference type="PRINTS" id="PR00409">
    <property type="entry name" value="PHDIOXRDTASE"/>
</dbReference>
<dbReference type="InterPro" id="IPR012292">
    <property type="entry name" value="Globin/Proto"/>
</dbReference>
<organism evidence="17 18">
    <name type="scientific">Modicisalibacter luteus</name>
    <dbReference type="NCBI Taxonomy" id="453962"/>
    <lineage>
        <taxon>Bacteria</taxon>
        <taxon>Pseudomonadati</taxon>
        <taxon>Pseudomonadota</taxon>
        <taxon>Gammaproteobacteria</taxon>
        <taxon>Oceanospirillales</taxon>
        <taxon>Halomonadaceae</taxon>
        <taxon>Modicisalibacter</taxon>
    </lineage>
</organism>
<name>A0ABV7M845_9GAMM</name>
<comment type="function">
    <text evidence="11">Is involved in NO detoxification in an aerobic process, termed nitric oxide dioxygenase (NOD) reaction that utilizes O(2) and NAD(P)H to convert NO to nitrate, which protects the bacterium from various noxious nitrogen compounds. Therefore, plays a central role in the inducible response to nitrosative stress.</text>
</comment>
<evidence type="ECO:0000256" key="13">
    <source>
        <dbReference type="ARBA" id="ARBA00049433"/>
    </source>
</evidence>
<evidence type="ECO:0000256" key="10">
    <source>
        <dbReference type="ARBA" id="ARBA00023027"/>
    </source>
</evidence>
<evidence type="ECO:0000259" key="15">
    <source>
        <dbReference type="PROSITE" id="PS01033"/>
    </source>
</evidence>
<dbReference type="Gene3D" id="2.40.30.10">
    <property type="entry name" value="Translation factors"/>
    <property type="match status" value="1"/>
</dbReference>
<keyword evidence="4" id="KW-0216">Detoxification</keyword>
<comment type="catalytic activity">
    <reaction evidence="12">
        <text>2 nitric oxide + NADH + 2 O2 = 2 nitrate + NAD(+) + H(+)</text>
        <dbReference type="Rhea" id="RHEA:19469"/>
        <dbReference type="ChEBI" id="CHEBI:15378"/>
        <dbReference type="ChEBI" id="CHEBI:15379"/>
        <dbReference type="ChEBI" id="CHEBI:16480"/>
        <dbReference type="ChEBI" id="CHEBI:17632"/>
        <dbReference type="ChEBI" id="CHEBI:57540"/>
        <dbReference type="ChEBI" id="CHEBI:57945"/>
        <dbReference type="EC" id="1.14.12.17"/>
    </reaction>
</comment>
<dbReference type="InterPro" id="IPR039261">
    <property type="entry name" value="FNR_nucleotide-bd"/>
</dbReference>
<dbReference type="Gene3D" id="3.40.50.80">
    <property type="entry name" value="Nucleotide-binding domain of ferredoxin-NADP reductase (FNR) module"/>
    <property type="match status" value="1"/>
</dbReference>
<evidence type="ECO:0000256" key="8">
    <source>
        <dbReference type="ARBA" id="ARBA00022857"/>
    </source>
</evidence>
<keyword evidence="17" id="KW-0560">Oxidoreductase</keyword>
<keyword evidence="18" id="KW-1185">Reference proteome</keyword>
<evidence type="ECO:0000256" key="1">
    <source>
        <dbReference type="ARBA" id="ARBA00001970"/>
    </source>
</evidence>
<keyword evidence="5 14" id="KW-0349">Heme</keyword>
<dbReference type="GO" id="GO:0008941">
    <property type="term" value="F:nitric oxide dioxygenase NAD(P)H activity"/>
    <property type="evidence" value="ECO:0007669"/>
    <property type="project" value="UniProtKB-EC"/>
</dbReference>
<dbReference type="RefSeq" id="WP_019020188.1">
    <property type="nucleotide sequence ID" value="NZ_BMXD01000015.1"/>
</dbReference>
<evidence type="ECO:0000256" key="4">
    <source>
        <dbReference type="ARBA" id="ARBA00022575"/>
    </source>
</evidence>
<dbReference type="SUPFAM" id="SSF63380">
    <property type="entry name" value="Riboflavin synthase domain-like"/>
    <property type="match status" value="1"/>
</dbReference>
<dbReference type="InterPro" id="IPR008333">
    <property type="entry name" value="Cbr1-like_FAD-bd_dom"/>
</dbReference>
<keyword evidence="14" id="KW-0813">Transport</keyword>
<dbReference type="InterPro" id="IPR009050">
    <property type="entry name" value="Globin-like_sf"/>
</dbReference>
<keyword evidence="6 14" id="KW-0561">Oxygen transport</keyword>
<dbReference type="Pfam" id="PF00175">
    <property type="entry name" value="NAD_binding_1"/>
    <property type="match status" value="1"/>
</dbReference>
<dbReference type="SUPFAM" id="SSF46458">
    <property type="entry name" value="Globin-like"/>
    <property type="match status" value="1"/>
</dbReference>
<sequence>MRELNENQLQVIKATAPVVAEHAETIAQTFYPLMFERYPEVRSMFNMRHQETGAQPRALARSVVAYALNRHDPEALEEMMAPIVNKHVAINLQPDKYPIVGECLMEAIGRVLGDAVIPEIADAWGGLYWEFADRLMEAEEVSYQRLEKAPGGWRGERDFELVDRVQESSEIVSFYFKPSDGQPISSFHSGQYIGIALDVDGQRTLRQYSLTSKPGEDHYRISVKRESEGAASRFLHDRLKVGDHVKLLPPVGELILDDRDAPVFLVSGGVGQTPMLSLAEQALAEGRRVVYLHGARHHEVHAFREHIESLVAQHGDALTYRFFYSEPISEETQQYKGLINRDLLTEYLPHNQTPSCYFIGPLPFMQAMDQALDALGVPEEHRHYEHFGPSAALR</sequence>
<keyword evidence="9" id="KW-0408">Iron</keyword>
<dbReference type="PANTHER" id="PTHR43396:SF3">
    <property type="entry name" value="FLAVOHEMOPROTEIN"/>
    <property type="match status" value="1"/>
</dbReference>
<evidence type="ECO:0000256" key="11">
    <source>
        <dbReference type="ARBA" id="ARBA00025094"/>
    </source>
</evidence>
<comment type="similarity">
    <text evidence="14">Belongs to the globin family.</text>
</comment>
<dbReference type="InterPro" id="IPR017938">
    <property type="entry name" value="Riboflavin_synthase-like_b-brl"/>
</dbReference>
<feature type="domain" description="Globin" evidence="15">
    <location>
        <begin position="3"/>
        <end position="140"/>
    </location>
</feature>
<comment type="similarity">
    <text evidence="2">In the C-terminal section; belongs to the flavoprotein pyridine nucleotide cytochrome reductase family.</text>
</comment>
<evidence type="ECO:0000256" key="2">
    <source>
        <dbReference type="ARBA" id="ARBA00006401"/>
    </source>
</evidence>
<reference evidence="18" key="1">
    <citation type="journal article" date="2019" name="Int. J. Syst. Evol. Microbiol.">
        <title>The Global Catalogue of Microorganisms (GCM) 10K type strain sequencing project: providing services to taxonomists for standard genome sequencing and annotation.</title>
        <authorList>
            <consortium name="The Broad Institute Genomics Platform"/>
            <consortium name="The Broad Institute Genome Sequencing Center for Infectious Disease"/>
            <person name="Wu L."/>
            <person name="Ma J."/>
        </authorList>
    </citation>
    <scope>NUCLEOTIDE SEQUENCE [LARGE SCALE GENOMIC DNA]</scope>
    <source>
        <strain evidence="18">KCTC 12847</strain>
    </source>
</reference>
<dbReference type="Pfam" id="PF00970">
    <property type="entry name" value="FAD_binding_6"/>
    <property type="match status" value="1"/>
</dbReference>
<dbReference type="EC" id="1.14.12.17" evidence="3"/>
<proteinExistence type="inferred from homology"/>
<keyword evidence="7" id="KW-0479">Metal-binding</keyword>
<evidence type="ECO:0000256" key="7">
    <source>
        <dbReference type="ARBA" id="ARBA00022723"/>
    </source>
</evidence>
<protein>
    <recommendedName>
        <fullName evidence="3">nitric oxide dioxygenase</fullName>
        <ecNumber evidence="3">1.14.12.17</ecNumber>
    </recommendedName>
</protein>
<evidence type="ECO:0000259" key="16">
    <source>
        <dbReference type="PROSITE" id="PS51384"/>
    </source>
</evidence>
<accession>A0ABV7M845</accession>
<keyword evidence="10" id="KW-0520">NAD</keyword>
<dbReference type="PROSITE" id="PS01033">
    <property type="entry name" value="GLOBIN"/>
    <property type="match status" value="1"/>
</dbReference>
<keyword evidence="8" id="KW-0521">NADP</keyword>
<evidence type="ECO:0000313" key="18">
    <source>
        <dbReference type="Proteomes" id="UP001595640"/>
    </source>
</evidence>